<dbReference type="AlphaFoldDB" id="A0A225DUM1"/>
<protein>
    <submittedName>
        <fullName evidence="1">Uncharacterized protein</fullName>
    </submittedName>
</protein>
<accession>A0A225DUM1</accession>
<gene>
    <name evidence="1" type="ORF">FRUB_01541</name>
</gene>
<organism evidence="1 2">
    <name type="scientific">Fimbriiglobus ruber</name>
    <dbReference type="NCBI Taxonomy" id="1908690"/>
    <lineage>
        <taxon>Bacteria</taxon>
        <taxon>Pseudomonadati</taxon>
        <taxon>Planctomycetota</taxon>
        <taxon>Planctomycetia</taxon>
        <taxon>Gemmatales</taxon>
        <taxon>Gemmataceae</taxon>
        <taxon>Fimbriiglobus</taxon>
    </lineage>
</organism>
<comment type="caution">
    <text evidence="1">The sequence shown here is derived from an EMBL/GenBank/DDBJ whole genome shotgun (WGS) entry which is preliminary data.</text>
</comment>
<sequence>MVSVTSLLTSVVCAVCHAAQKGPRKPPLEVIQNQYHSAFFPSHGPPIW</sequence>
<name>A0A225DUM1_9BACT</name>
<evidence type="ECO:0000313" key="2">
    <source>
        <dbReference type="Proteomes" id="UP000214646"/>
    </source>
</evidence>
<dbReference type="Proteomes" id="UP000214646">
    <property type="component" value="Unassembled WGS sequence"/>
</dbReference>
<dbReference type="EMBL" id="NIDE01000002">
    <property type="protein sequence ID" value="OWK45210.1"/>
    <property type="molecule type" value="Genomic_DNA"/>
</dbReference>
<reference evidence="2" key="1">
    <citation type="submission" date="2017-06" db="EMBL/GenBank/DDBJ databases">
        <title>Genome analysis of Fimbriiglobus ruber SP5, the first member of the order Planctomycetales with confirmed chitinolytic capability.</title>
        <authorList>
            <person name="Ravin N.V."/>
            <person name="Rakitin A.L."/>
            <person name="Ivanova A.A."/>
            <person name="Beletsky A.V."/>
            <person name="Kulichevskaya I.S."/>
            <person name="Mardanov A.V."/>
            <person name="Dedysh S.N."/>
        </authorList>
    </citation>
    <scope>NUCLEOTIDE SEQUENCE [LARGE SCALE GENOMIC DNA]</scope>
    <source>
        <strain evidence="2">SP5</strain>
    </source>
</reference>
<proteinExistence type="predicted"/>
<evidence type="ECO:0000313" key="1">
    <source>
        <dbReference type="EMBL" id="OWK45210.1"/>
    </source>
</evidence>
<keyword evidence="2" id="KW-1185">Reference proteome</keyword>